<dbReference type="PANTHER" id="PTHR43215">
    <property type="entry name" value="RADIAL SPOKE HEAD 1 HOMOLOG"/>
    <property type="match status" value="1"/>
</dbReference>
<reference evidence="3" key="1">
    <citation type="submission" date="2020-11" db="EMBL/GenBank/DDBJ databases">
        <authorList>
            <person name="Whiteford S."/>
        </authorList>
    </citation>
    <scope>NUCLEOTIDE SEQUENCE</scope>
</reference>
<dbReference type="Proteomes" id="UP000653454">
    <property type="component" value="Unassembled WGS sequence"/>
</dbReference>
<evidence type="ECO:0000256" key="1">
    <source>
        <dbReference type="ARBA" id="ARBA00022737"/>
    </source>
</evidence>
<protein>
    <submittedName>
        <fullName evidence="3">(diamondback moth) hypothetical protein</fullName>
    </submittedName>
</protein>
<accession>A0A8S4EC55</accession>
<dbReference type="Pfam" id="PF02493">
    <property type="entry name" value="MORN"/>
    <property type="match status" value="7"/>
</dbReference>
<proteinExistence type="predicted"/>
<dbReference type="SUPFAM" id="SSF82185">
    <property type="entry name" value="Histone H3 K4-specific methyltransferase SET7/9 N-terminal domain"/>
    <property type="match status" value="1"/>
</dbReference>
<organism evidence="3 4">
    <name type="scientific">Plutella xylostella</name>
    <name type="common">Diamondback moth</name>
    <name type="synonym">Plutella maculipennis</name>
    <dbReference type="NCBI Taxonomy" id="51655"/>
    <lineage>
        <taxon>Eukaryota</taxon>
        <taxon>Metazoa</taxon>
        <taxon>Ecdysozoa</taxon>
        <taxon>Arthropoda</taxon>
        <taxon>Hexapoda</taxon>
        <taxon>Insecta</taxon>
        <taxon>Pterygota</taxon>
        <taxon>Neoptera</taxon>
        <taxon>Endopterygota</taxon>
        <taxon>Lepidoptera</taxon>
        <taxon>Glossata</taxon>
        <taxon>Ditrysia</taxon>
        <taxon>Yponomeutoidea</taxon>
        <taxon>Plutellidae</taxon>
        <taxon>Plutella</taxon>
    </lineage>
</organism>
<name>A0A8S4EC55_PLUXY</name>
<gene>
    <name evidence="3" type="ORF">PLXY2_LOCUS5194</name>
</gene>
<evidence type="ECO:0000313" key="4">
    <source>
        <dbReference type="Proteomes" id="UP000653454"/>
    </source>
</evidence>
<sequence>MESLMAEERKGEVEDTIGIYVGKRNAAGERCGEGWAVLPNGDFYRGCYAHGMRNGRGLYVFTRNGARYDGEWRRALKYGVGTMIYPDGSKYEGDWKHDVKQGFGAYYYPNGDIYEGAWFKNKRHGLGTYFYAETKTKFMGTWVEGVIQGPGQIMYPRSRFHGSWTKGVPKGPGCFVFDTNCMQHGFYLLVKDPALEGSAGEEEEREDDRDDQTMAGEGGDEEDETLGKVAVWRVRNITAYMAELLPPDAVPLPVYDSIPSMTDVSVDTCALPFEPPSVVGEEEASIDGDSWLIHRQQFLEEAEIGDHRDPSKVDTGRLSTKSEKGRESSKITTLKGKEPSKIATPKGRESSKIEAKKEKVPPKAKVGKK</sequence>
<dbReference type="InterPro" id="IPR003409">
    <property type="entry name" value="MORN"/>
</dbReference>
<dbReference type="GO" id="GO:0007286">
    <property type="term" value="P:spermatid development"/>
    <property type="evidence" value="ECO:0007669"/>
    <property type="project" value="TreeGrafter"/>
</dbReference>
<evidence type="ECO:0000313" key="3">
    <source>
        <dbReference type="EMBL" id="CAG9113350.1"/>
    </source>
</evidence>
<feature type="compositionally biased region" description="Basic and acidic residues" evidence="2">
    <location>
        <begin position="304"/>
        <end position="361"/>
    </location>
</feature>
<dbReference type="GO" id="GO:0035082">
    <property type="term" value="P:axoneme assembly"/>
    <property type="evidence" value="ECO:0007669"/>
    <property type="project" value="TreeGrafter"/>
</dbReference>
<keyword evidence="4" id="KW-1185">Reference proteome</keyword>
<keyword evidence="1" id="KW-0677">Repeat</keyword>
<feature type="region of interest" description="Disordered" evidence="2">
    <location>
        <begin position="303"/>
        <end position="369"/>
    </location>
</feature>
<dbReference type="PANTHER" id="PTHR43215:SF14">
    <property type="entry name" value="RADIAL SPOKE HEAD 1 HOMOLOG"/>
    <property type="match status" value="1"/>
</dbReference>
<dbReference type="GO" id="GO:0005634">
    <property type="term" value="C:nucleus"/>
    <property type="evidence" value="ECO:0007669"/>
    <property type="project" value="TreeGrafter"/>
</dbReference>
<comment type="caution">
    <text evidence="3">The sequence shown here is derived from an EMBL/GenBank/DDBJ whole genome shotgun (WGS) entry which is preliminary data.</text>
</comment>
<dbReference type="FunFam" id="2.20.110.10:FF:000002">
    <property type="entry name" value="Phosphatidylinositol 4-phosphate 5-kinase 8"/>
    <property type="match status" value="1"/>
</dbReference>
<evidence type="ECO:0000256" key="2">
    <source>
        <dbReference type="SAM" id="MobiDB-lite"/>
    </source>
</evidence>
<feature type="compositionally biased region" description="Acidic residues" evidence="2">
    <location>
        <begin position="199"/>
        <end position="210"/>
    </location>
</feature>
<feature type="region of interest" description="Disordered" evidence="2">
    <location>
        <begin position="197"/>
        <end position="225"/>
    </location>
</feature>
<dbReference type="AlphaFoldDB" id="A0A8S4EC55"/>
<dbReference type="Gene3D" id="2.20.110.10">
    <property type="entry name" value="Histone H3 K4-specific methyltransferase SET7/9 N-terminal domain"/>
    <property type="match status" value="3"/>
</dbReference>
<dbReference type="SMART" id="SM00698">
    <property type="entry name" value="MORN"/>
    <property type="match status" value="6"/>
</dbReference>
<dbReference type="EMBL" id="CAJHNJ030000015">
    <property type="protein sequence ID" value="CAG9113350.1"/>
    <property type="molecule type" value="Genomic_DNA"/>
</dbReference>
<dbReference type="GO" id="GO:0031514">
    <property type="term" value="C:motile cilium"/>
    <property type="evidence" value="ECO:0007669"/>
    <property type="project" value="TreeGrafter"/>
</dbReference>